<dbReference type="Pfam" id="PF06730">
    <property type="entry name" value="FAM92"/>
    <property type="match status" value="2"/>
</dbReference>
<feature type="compositionally biased region" description="Low complexity" evidence="1">
    <location>
        <begin position="288"/>
        <end position="303"/>
    </location>
</feature>
<dbReference type="GO" id="GO:0036064">
    <property type="term" value="C:ciliary basal body"/>
    <property type="evidence" value="ECO:0007669"/>
    <property type="project" value="TreeGrafter"/>
</dbReference>
<accession>A0AAV2A3Y9</accession>
<dbReference type="GO" id="GO:0035869">
    <property type="term" value="C:ciliary transition zone"/>
    <property type="evidence" value="ECO:0007669"/>
    <property type="project" value="TreeGrafter"/>
</dbReference>
<evidence type="ECO:0000256" key="1">
    <source>
        <dbReference type="SAM" id="MobiDB-lite"/>
    </source>
</evidence>
<comment type="caution">
    <text evidence="2">The sequence shown here is derived from an EMBL/GenBank/DDBJ whole genome shotgun (WGS) entry which is preliminary data.</text>
</comment>
<dbReference type="Proteomes" id="UP001497382">
    <property type="component" value="Unassembled WGS sequence"/>
</dbReference>
<proteinExistence type="predicted"/>
<name>A0AAV2A3Y9_9ARAC</name>
<reference evidence="2 3" key="1">
    <citation type="submission" date="2024-04" db="EMBL/GenBank/DDBJ databases">
        <authorList>
            <person name="Rising A."/>
            <person name="Reimegard J."/>
            <person name="Sonavane S."/>
            <person name="Akerstrom W."/>
            <person name="Nylinder S."/>
            <person name="Hedman E."/>
            <person name="Kallberg Y."/>
        </authorList>
    </citation>
    <scope>NUCLEOTIDE SEQUENCE [LARGE SCALE GENOMIC DNA]</scope>
</reference>
<keyword evidence="3" id="KW-1185">Reference proteome</keyword>
<protein>
    <recommendedName>
        <fullName evidence="4">Protein FAM92A</fullName>
    </recommendedName>
</protein>
<sequence>MALDLRSSELEQAFIKERISNVEKHFSELSSKLSLYNKKLAHVRDSGDDLAKSILNFASKENLNTSLRSSLMHFADLLIAIQEYRDAQIQRIDVKVVLEFANYNPICKRIKNDLTTCFEVRKKEIKKKNQLEKTRGKNSTNWQAIAQVISEIFLKKRNYLVLKAERDYSQAKREATQTVTDLSKKIDNFEHQKIEDIKHVFLELIKIEMVFHAKAIELYTTAYNTIKNIKVNEDLKEFQSHFRSYSLSMNHTDNSAADSHGITENPSTSRCADLILNEQNQKTDGAVNSSSTSLKSLNHSKTSTRSPDSSTASPFSNKILESAKADQTNNHSASCSSFGSSVRSKFDFGDHCL</sequence>
<dbReference type="AlphaFoldDB" id="A0AAV2A3Y9"/>
<dbReference type="InterPro" id="IPR009602">
    <property type="entry name" value="CBAR/FAM92"/>
</dbReference>
<gene>
    <name evidence="2" type="ORF">LARSCL_LOCUS9939</name>
</gene>
<dbReference type="Gene3D" id="1.20.1270.60">
    <property type="entry name" value="Arfaptin homology (AH) domain/BAR domain"/>
    <property type="match status" value="1"/>
</dbReference>
<feature type="region of interest" description="Disordered" evidence="1">
    <location>
        <begin position="282"/>
        <end position="315"/>
    </location>
</feature>
<dbReference type="GO" id="GO:0060271">
    <property type="term" value="P:cilium assembly"/>
    <property type="evidence" value="ECO:0007669"/>
    <property type="project" value="TreeGrafter"/>
</dbReference>
<evidence type="ECO:0000313" key="2">
    <source>
        <dbReference type="EMBL" id="CAL1278694.1"/>
    </source>
</evidence>
<organism evidence="2 3">
    <name type="scientific">Larinioides sclopetarius</name>
    <dbReference type="NCBI Taxonomy" id="280406"/>
    <lineage>
        <taxon>Eukaryota</taxon>
        <taxon>Metazoa</taxon>
        <taxon>Ecdysozoa</taxon>
        <taxon>Arthropoda</taxon>
        <taxon>Chelicerata</taxon>
        <taxon>Arachnida</taxon>
        <taxon>Araneae</taxon>
        <taxon>Araneomorphae</taxon>
        <taxon>Entelegynae</taxon>
        <taxon>Araneoidea</taxon>
        <taxon>Araneidae</taxon>
        <taxon>Larinioides</taxon>
    </lineage>
</organism>
<evidence type="ECO:0000313" key="3">
    <source>
        <dbReference type="Proteomes" id="UP001497382"/>
    </source>
</evidence>
<dbReference type="SUPFAM" id="SSF103657">
    <property type="entry name" value="BAR/IMD domain-like"/>
    <property type="match status" value="1"/>
</dbReference>
<evidence type="ECO:0008006" key="4">
    <source>
        <dbReference type="Google" id="ProtNLM"/>
    </source>
</evidence>
<dbReference type="PANTHER" id="PTHR21223:SF2">
    <property type="entry name" value="CBY1-INTERACTING BAR DOMAIN-CONTAINING PROTEIN HOMOLOG"/>
    <property type="match status" value="1"/>
</dbReference>
<dbReference type="InterPro" id="IPR027267">
    <property type="entry name" value="AH/BAR_dom_sf"/>
</dbReference>
<feature type="compositionally biased region" description="Polar residues" evidence="1">
    <location>
        <begin position="304"/>
        <end position="315"/>
    </location>
</feature>
<dbReference type="PANTHER" id="PTHR21223">
    <property type="entry name" value="CBY1-INTERACTING BAR DOMAIN-CONTAINING PROTEIN HOMOLOG"/>
    <property type="match status" value="1"/>
</dbReference>
<dbReference type="EMBL" id="CAXIEN010000115">
    <property type="protein sequence ID" value="CAL1278694.1"/>
    <property type="molecule type" value="Genomic_DNA"/>
</dbReference>